<dbReference type="PROSITE" id="PS00022">
    <property type="entry name" value="EGF_1"/>
    <property type="match status" value="1"/>
</dbReference>
<evidence type="ECO:0000256" key="5">
    <source>
        <dbReference type="SAM" id="MobiDB-lite"/>
    </source>
</evidence>
<dbReference type="PROSITE" id="PS50026">
    <property type="entry name" value="EGF_3"/>
    <property type="match status" value="1"/>
</dbReference>
<dbReference type="AlphaFoldDB" id="A0AAE0FKX4"/>
<reference evidence="7 8" key="1">
    <citation type="journal article" date="2015" name="Genome Biol. Evol.">
        <title>Comparative Genomics of a Bacterivorous Green Alga Reveals Evolutionary Causalities and Consequences of Phago-Mixotrophic Mode of Nutrition.</title>
        <authorList>
            <person name="Burns J.A."/>
            <person name="Paasch A."/>
            <person name="Narechania A."/>
            <person name="Kim E."/>
        </authorList>
    </citation>
    <scope>NUCLEOTIDE SEQUENCE [LARGE SCALE GENOMIC DNA]</scope>
    <source>
        <strain evidence="7 8">PLY_AMNH</strain>
    </source>
</reference>
<gene>
    <name evidence="7" type="ORF">CYMTET_29478</name>
</gene>
<evidence type="ECO:0000313" key="7">
    <source>
        <dbReference type="EMBL" id="KAK3261623.1"/>
    </source>
</evidence>
<dbReference type="Pfam" id="PF07974">
    <property type="entry name" value="EGF_2"/>
    <property type="match status" value="1"/>
</dbReference>
<dbReference type="InterPro" id="IPR036383">
    <property type="entry name" value="TSP1_rpt_sf"/>
</dbReference>
<comment type="caution">
    <text evidence="4">Lacks conserved residue(s) required for the propagation of feature annotation.</text>
</comment>
<keyword evidence="3 4" id="KW-1015">Disulfide bond</keyword>
<dbReference type="InterPro" id="IPR000742">
    <property type="entry name" value="EGF"/>
</dbReference>
<name>A0AAE0FKX4_9CHLO</name>
<sequence length="737" mass="78583">MTTLGYRVDSSRCDDLELPAHEEACNADTCPTFHWMTGKWGLCSAACDGGTLVREVKCVSSRGEEAPSETLCTSNKPASTQTCNLSPCVTYTWMVEKWGECSVDCNGGTMNRAVICESSQGIKIEGDWTASSAVSAEEEAFCGSDKPVTTAECNSQLCDFCEGELCSNHGSCYDGRCHCRDEYHGLFCGTPPECEGTLSADGICCAGFFDNHGQCCALNSKLDEKGHCCADDIDVCGQCGGAALLVDVKGVCCTTATDEAGLCCISGSIDGCGVCDGDESTCATSVQMKVSATTVDGLDDTASTSYVSFSNIFTKEIASTLGITTDLIEIREVTPQSSKEKKRRNLLDGADHNRALLQQASASSDLVGVRFDVLPPQIDRSANSKDVMLKASDIEAELVAAVAAGEVASAQRDIVFESLDAVTHSGICGNSICEIGERCNQTQIAVIAAGEDEDDLCCINDCYFVITECPSSGNNILPCSGHGKCVTTAGVCECFSGYTGLDCATCAVGYISEGLQCALVTRAPATPGDVYNTPPSPVRLPSNPTSGTDPSVPSQLWPPPPDGPPLGYNHVCVKLDLDFTCNSMGDYGCAWVEEKHCCKVRLNGFCASPNADAGVYAFETMLMIEDHTSSSLTPQRQDQLKLAVADIIGLQPDRVIILSVDDAGPELVAARATIEDHSQKWHMQRGYNPMGYLWIAKNHLLRFIVAARQRAHRQLVKMGVAVEAQLVFLQAQQQQEE</sequence>
<evidence type="ECO:0000259" key="6">
    <source>
        <dbReference type="PROSITE" id="PS50026"/>
    </source>
</evidence>
<comment type="caution">
    <text evidence="7">The sequence shown here is derived from an EMBL/GenBank/DDBJ whole genome shotgun (WGS) entry which is preliminary data.</text>
</comment>
<dbReference type="InterPro" id="IPR013111">
    <property type="entry name" value="EGF_extracell"/>
</dbReference>
<dbReference type="GO" id="GO:0005576">
    <property type="term" value="C:extracellular region"/>
    <property type="evidence" value="ECO:0007669"/>
    <property type="project" value="UniProtKB-SubCell"/>
</dbReference>
<accession>A0AAE0FKX4</accession>
<proteinExistence type="predicted"/>
<dbReference type="PANTHER" id="PTHR13723">
    <property type="entry name" value="ADAMTS A DISINTEGRIN AND METALLOPROTEASE WITH THROMBOSPONDIN MOTIFS PROTEASE"/>
    <property type="match status" value="1"/>
</dbReference>
<dbReference type="InterPro" id="IPR000884">
    <property type="entry name" value="TSP1_rpt"/>
</dbReference>
<feature type="region of interest" description="Disordered" evidence="5">
    <location>
        <begin position="530"/>
        <end position="560"/>
    </location>
</feature>
<dbReference type="EMBL" id="LGRX02016784">
    <property type="protein sequence ID" value="KAK3261623.1"/>
    <property type="molecule type" value="Genomic_DNA"/>
</dbReference>
<feature type="domain" description="EGF-like" evidence="6">
    <location>
        <begin position="465"/>
        <end position="504"/>
    </location>
</feature>
<dbReference type="InterPro" id="IPR050439">
    <property type="entry name" value="ADAMTS_ADAMTS-like"/>
</dbReference>
<dbReference type="PROSITE" id="PS50092">
    <property type="entry name" value="TSP1"/>
    <property type="match status" value="2"/>
</dbReference>
<protein>
    <recommendedName>
        <fullName evidence="6">EGF-like domain-containing protein</fullName>
    </recommendedName>
</protein>
<keyword evidence="8" id="KW-1185">Reference proteome</keyword>
<evidence type="ECO:0000256" key="2">
    <source>
        <dbReference type="ARBA" id="ARBA00022525"/>
    </source>
</evidence>
<evidence type="ECO:0000256" key="3">
    <source>
        <dbReference type="ARBA" id="ARBA00023157"/>
    </source>
</evidence>
<dbReference type="SUPFAM" id="SSF82895">
    <property type="entry name" value="TSP-1 type 1 repeat"/>
    <property type="match status" value="2"/>
</dbReference>
<dbReference type="Gene3D" id="2.20.100.10">
    <property type="entry name" value="Thrombospondin type-1 (TSP1) repeat"/>
    <property type="match status" value="2"/>
</dbReference>
<dbReference type="Proteomes" id="UP001190700">
    <property type="component" value="Unassembled WGS sequence"/>
</dbReference>
<evidence type="ECO:0000256" key="4">
    <source>
        <dbReference type="PROSITE-ProRule" id="PRU00076"/>
    </source>
</evidence>
<dbReference type="SMART" id="SM00209">
    <property type="entry name" value="TSP1"/>
    <property type="match status" value="2"/>
</dbReference>
<evidence type="ECO:0000313" key="8">
    <source>
        <dbReference type="Proteomes" id="UP001190700"/>
    </source>
</evidence>
<dbReference type="Gene3D" id="2.10.25.10">
    <property type="entry name" value="Laminin"/>
    <property type="match status" value="2"/>
</dbReference>
<organism evidence="7 8">
    <name type="scientific">Cymbomonas tetramitiformis</name>
    <dbReference type="NCBI Taxonomy" id="36881"/>
    <lineage>
        <taxon>Eukaryota</taxon>
        <taxon>Viridiplantae</taxon>
        <taxon>Chlorophyta</taxon>
        <taxon>Pyramimonadophyceae</taxon>
        <taxon>Pyramimonadales</taxon>
        <taxon>Pyramimonadaceae</taxon>
        <taxon>Cymbomonas</taxon>
    </lineage>
</organism>
<keyword evidence="4" id="KW-0245">EGF-like domain</keyword>
<evidence type="ECO:0000256" key="1">
    <source>
        <dbReference type="ARBA" id="ARBA00004613"/>
    </source>
</evidence>
<keyword evidence="2" id="KW-0964">Secreted</keyword>
<dbReference type="SMART" id="SM00181">
    <property type="entry name" value="EGF"/>
    <property type="match status" value="2"/>
</dbReference>
<dbReference type="Pfam" id="PF19030">
    <property type="entry name" value="TSP1_ADAMTS"/>
    <property type="match status" value="2"/>
</dbReference>
<comment type="subcellular location">
    <subcellularLocation>
        <location evidence="1">Secreted</location>
    </subcellularLocation>
</comment>
<feature type="disulfide bond" evidence="4">
    <location>
        <begin position="494"/>
        <end position="503"/>
    </location>
</feature>